<evidence type="ECO:0000313" key="3">
    <source>
        <dbReference type="Proteomes" id="UP000287033"/>
    </source>
</evidence>
<organism evidence="2 3">
    <name type="scientific">Chiloscyllium punctatum</name>
    <name type="common">Brownbanded bambooshark</name>
    <name type="synonym">Hemiscyllium punctatum</name>
    <dbReference type="NCBI Taxonomy" id="137246"/>
    <lineage>
        <taxon>Eukaryota</taxon>
        <taxon>Metazoa</taxon>
        <taxon>Chordata</taxon>
        <taxon>Craniata</taxon>
        <taxon>Vertebrata</taxon>
        <taxon>Chondrichthyes</taxon>
        <taxon>Elasmobranchii</taxon>
        <taxon>Galeomorphii</taxon>
        <taxon>Galeoidea</taxon>
        <taxon>Orectolobiformes</taxon>
        <taxon>Hemiscylliidae</taxon>
        <taxon>Chiloscyllium</taxon>
    </lineage>
</organism>
<comment type="caution">
    <text evidence="2">The sequence shown here is derived from an EMBL/GenBank/DDBJ whole genome shotgun (WGS) entry which is preliminary data.</text>
</comment>
<name>A0A401SRB9_CHIPU</name>
<keyword evidence="3" id="KW-1185">Reference proteome</keyword>
<evidence type="ECO:0000313" key="2">
    <source>
        <dbReference type="EMBL" id="GCC32949.1"/>
    </source>
</evidence>
<sequence length="131" mass="14919">MRIERNPLPHLFPVFNLADQRCPICLHQTELAVDGSRGDRFAVAQLGIGSIRGVERKPGGGLYECDAKRGGSGSWRGFQVEAWSETVRVLEKGERARERQKERKIEREKWSGEVGKKSRAEEEGKKGWREK</sequence>
<reference evidence="2 3" key="1">
    <citation type="journal article" date="2018" name="Nat. Ecol. Evol.">
        <title>Shark genomes provide insights into elasmobranch evolution and the origin of vertebrates.</title>
        <authorList>
            <person name="Hara Y"/>
            <person name="Yamaguchi K"/>
            <person name="Onimaru K"/>
            <person name="Kadota M"/>
            <person name="Koyanagi M"/>
            <person name="Keeley SD"/>
            <person name="Tatsumi K"/>
            <person name="Tanaka K"/>
            <person name="Motone F"/>
            <person name="Kageyama Y"/>
            <person name="Nozu R"/>
            <person name="Adachi N"/>
            <person name="Nishimura O"/>
            <person name="Nakagawa R"/>
            <person name="Tanegashima C"/>
            <person name="Kiyatake I"/>
            <person name="Matsumoto R"/>
            <person name="Murakumo K"/>
            <person name="Nishida K"/>
            <person name="Terakita A"/>
            <person name="Kuratani S"/>
            <person name="Sato K"/>
            <person name="Hyodo S Kuraku.S."/>
        </authorList>
    </citation>
    <scope>NUCLEOTIDE SEQUENCE [LARGE SCALE GENOMIC DNA]</scope>
</reference>
<protein>
    <submittedName>
        <fullName evidence="2">Uncharacterized protein</fullName>
    </submittedName>
</protein>
<dbReference type="EMBL" id="BEZZ01000474">
    <property type="protein sequence ID" value="GCC32949.1"/>
    <property type="molecule type" value="Genomic_DNA"/>
</dbReference>
<dbReference type="Proteomes" id="UP000287033">
    <property type="component" value="Unassembled WGS sequence"/>
</dbReference>
<dbReference type="AlphaFoldDB" id="A0A401SRB9"/>
<feature type="region of interest" description="Disordered" evidence="1">
    <location>
        <begin position="94"/>
        <end position="131"/>
    </location>
</feature>
<evidence type="ECO:0000256" key="1">
    <source>
        <dbReference type="SAM" id="MobiDB-lite"/>
    </source>
</evidence>
<gene>
    <name evidence="2" type="ORF">chiPu_0011413</name>
</gene>
<proteinExistence type="predicted"/>
<accession>A0A401SRB9</accession>